<dbReference type="InterPro" id="IPR036291">
    <property type="entry name" value="NAD(P)-bd_dom_sf"/>
</dbReference>
<dbReference type="CDD" id="cd05233">
    <property type="entry name" value="SDR_c"/>
    <property type="match status" value="1"/>
</dbReference>
<dbReference type="InterPro" id="IPR020904">
    <property type="entry name" value="Sc_DH/Rdtase_CS"/>
</dbReference>
<dbReference type="GO" id="GO:0048038">
    <property type="term" value="F:quinone binding"/>
    <property type="evidence" value="ECO:0007669"/>
    <property type="project" value="TreeGrafter"/>
</dbReference>
<evidence type="ECO:0000256" key="3">
    <source>
        <dbReference type="SAM" id="MobiDB-lite"/>
    </source>
</evidence>
<dbReference type="Pfam" id="PF00106">
    <property type="entry name" value="adh_short"/>
    <property type="match status" value="1"/>
</dbReference>
<comment type="similarity">
    <text evidence="1 2">Belongs to the short-chain dehydrogenases/reductases (SDR) family.</text>
</comment>
<protein>
    <submittedName>
        <fullName evidence="4">Short-chain alcohol dehydrogenase</fullName>
    </submittedName>
</protein>
<gene>
    <name evidence="4" type="ORF">AArc1_2985</name>
</gene>
<dbReference type="Gene3D" id="3.40.50.720">
    <property type="entry name" value="NAD(P)-binding Rossmann-like Domain"/>
    <property type="match status" value="1"/>
</dbReference>
<evidence type="ECO:0000256" key="1">
    <source>
        <dbReference type="ARBA" id="ARBA00006484"/>
    </source>
</evidence>
<name>A0A346PIE8_9EURY</name>
<dbReference type="EMBL" id="CP024047">
    <property type="protein sequence ID" value="AXR79293.1"/>
    <property type="molecule type" value="Genomic_DNA"/>
</dbReference>
<dbReference type="Proteomes" id="UP000258707">
    <property type="component" value="Chromosome"/>
</dbReference>
<dbReference type="PANTHER" id="PTHR42760:SF121">
    <property type="entry name" value="3-OXOACYL-(ACYL-CARRIER-PROTEIN) REDUCTASE"/>
    <property type="match status" value="1"/>
</dbReference>
<dbReference type="FunFam" id="3.40.50.720:FF:000084">
    <property type="entry name" value="Short-chain dehydrogenase reductase"/>
    <property type="match status" value="1"/>
</dbReference>
<dbReference type="AlphaFoldDB" id="A0A346PIE8"/>
<feature type="region of interest" description="Disordered" evidence="3">
    <location>
        <begin position="223"/>
        <end position="243"/>
    </location>
</feature>
<dbReference type="PRINTS" id="PR00080">
    <property type="entry name" value="SDRFAMILY"/>
</dbReference>
<proteinExistence type="inferred from homology"/>
<dbReference type="PROSITE" id="PS00061">
    <property type="entry name" value="ADH_SHORT"/>
    <property type="match status" value="1"/>
</dbReference>
<dbReference type="KEGG" id="nan:AArc1_2985"/>
<dbReference type="InterPro" id="IPR002347">
    <property type="entry name" value="SDR_fam"/>
</dbReference>
<evidence type="ECO:0000256" key="2">
    <source>
        <dbReference type="RuleBase" id="RU000363"/>
    </source>
</evidence>
<reference evidence="5" key="1">
    <citation type="submission" date="2017-10" db="EMBL/GenBank/DDBJ databases">
        <title>Phenotypic and genomic properties of facultatively anaerobic sulfur-reducing natronoarchaea from hypersaline soda lakes.</title>
        <authorList>
            <person name="Sorokin D.Y."/>
            <person name="Kublanov I.V."/>
            <person name="Roman P."/>
            <person name="Sinninghe Damste J.S."/>
            <person name="Golyshin P.N."/>
            <person name="Rojo D."/>
            <person name="Ciordia S."/>
            <person name="Mena Md.C."/>
            <person name="Ferrer M."/>
            <person name="Messina E."/>
            <person name="Smedile F."/>
            <person name="La Spada G."/>
            <person name="La Cono V."/>
            <person name="Yakimov M.M."/>
        </authorList>
    </citation>
    <scope>NUCLEOTIDE SEQUENCE [LARGE SCALE GENOMIC DNA]</scope>
    <source>
        <strain evidence="5">AArc1</strain>
    </source>
</reference>
<evidence type="ECO:0000313" key="4">
    <source>
        <dbReference type="EMBL" id="AXR79293.1"/>
    </source>
</evidence>
<dbReference type="SUPFAM" id="SSF51735">
    <property type="entry name" value="NAD(P)-binding Rossmann-fold domains"/>
    <property type="match status" value="1"/>
</dbReference>
<accession>A0A346PIE8</accession>
<dbReference type="PANTHER" id="PTHR42760">
    <property type="entry name" value="SHORT-CHAIN DEHYDROGENASES/REDUCTASES FAMILY MEMBER"/>
    <property type="match status" value="1"/>
</dbReference>
<dbReference type="RefSeq" id="WP_117365275.1">
    <property type="nucleotide sequence ID" value="NZ_CP024047.1"/>
</dbReference>
<dbReference type="GO" id="GO:0016616">
    <property type="term" value="F:oxidoreductase activity, acting on the CH-OH group of donors, NAD or NADP as acceptor"/>
    <property type="evidence" value="ECO:0007669"/>
    <property type="project" value="TreeGrafter"/>
</dbReference>
<dbReference type="GeneID" id="37639757"/>
<organism evidence="4 5">
    <name type="scientific">Natrarchaeobaculum sulfurireducens</name>
    <dbReference type="NCBI Taxonomy" id="2044521"/>
    <lineage>
        <taxon>Archaea</taxon>
        <taxon>Methanobacteriati</taxon>
        <taxon>Methanobacteriota</taxon>
        <taxon>Stenosarchaea group</taxon>
        <taxon>Halobacteria</taxon>
        <taxon>Halobacteriales</taxon>
        <taxon>Natrialbaceae</taxon>
        <taxon>Natrarchaeobaculum</taxon>
    </lineage>
</organism>
<dbReference type="GO" id="GO:0006633">
    <property type="term" value="P:fatty acid biosynthetic process"/>
    <property type="evidence" value="ECO:0007669"/>
    <property type="project" value="TreeGrafter"/>
</dbReference>
<dbReference type="PRINTS" id="PR00081">
    <property type="entry name" value="GDHRDH"/>
</dbReference>
<evidence type="ECO:0000313" key="5">
    <source>
        <dbReference type="Proteomes" id="UP000258707"/>
    </source>
</evidence>
<sequence>MTLETETVIVTGASRGLGASMAKRFAREGATVVVTARSESELEAVAAEADGETLVVPADVTDEAAVRAVVETTVDEYGAVTGLVNNAGIGLLNMYGEQRVLHDVETEDFRQILDVNVTGVFLFSKYVVPHMIDAGRGTILNISSGLGRRAAAKWGPYVASKWALEGLTRTQAAELEAYGITVNGLDPGGRVATAFWDHLPEDEREGVLEPDVMDDAATRLLAQGPDGITGESMPADEWEQRLG</sequence>